<keyword evidence="3" id="KW-1185">Reference proteome</keyword>
<evidence type="ECO:0008006" key="4">
    <source>
        <dbReference type="Google" id="ProtNLM"/>
    </source>
</evidence>
<name>A0ABT1XQR2_9SPHN</name>
<comment type="caution">
    <text evidence="2">The sequence shown here is derived from an EMBL/GenBank/DDBJ whole genome shotgun (WGS) entry which is preliminary data.</text>
</comment>
<dbReference type="Proteomes" id="UP001206067">
    <property type="component" value="Unassembled WGS sequence"/>
</dbReference>
<proteinExistence type="predicted"/>
<keyword evidence="1" id="KW-0732">Signal</keyword>
<feature type="signal peptide" evidence="1">
    <location>
        <begin position="1"/>
        <end position="22"/>
    </location>
</feature>
<evidence type="ECO:0000256" key="1">
    <source>
        <dbReference type="SAM" id="SignalP"/>
    </source>
</evidence>
<evidence type="ECO:0000313" key="3">
    <source>
        <dbReference type="Proteomes" id="UP001206067"/>
    </source>
</evidence>
<dbReference type="Gene3D" id="1.25.40.10">
    <property type="entry name" value="Tetratricopeptide repeat domain"/>
    <property type="match status" value="1"/>
</dbReference>
<organism evidence="2 3">
    <name type="scientific">Parerythrobacter lacustris</name>
    <dbReference type="NCBI Taxonomy" id="2969984"/>
    <lineage>
        <taxon>Bacteria</taxon>
        <taxon>Pseudomonadati</taxon>
        <taxon>Pseudomonadota</taxon>
        <taxon>Alphaproteobacteria</taxon>
        <taxon>Sphingomonadales</taxon>
        <taxon>Erythrobacteraceae</taxon>
        <taxon>Parerythrobacter</taxon>
    </lineage>
</organism>
<protein>
    <recommendedName>
        <fullName evidence="4">Tetratricopeptide repeat protein</fullName>
    </recommendedName>
</protein>
<gene>
    <name evidence="2" type="ORF">NSO95_06600</name>
</gene>
<sequence>MLLNVIRLSACALALLAAPAAAETLEELDALAQTSQDEALGIQLAQQQAARGEFLDALATLERVLAVHPKSDPARLLHAVYLCRVDDKLGAAVEFDKLRRKKYSDAQWAEALAQCGFSEAGN</sequence>
<evidence type="ECO:0000313" key="2">
    <source>
        <dbReference type="EMBL" id="MCR2833609.1"/>
    </source>
</evidence>
<dbReference type="RefSeq" id="WP_257595390.1">
    <property type="nucleotide sequence ID" value="NZ_JANKHH010000004.1"/>
</dbReference>
<dbReference type="SUPFAM" id="SSF48452">
    <property type="entry name" value="TPR-like"/>
    <property type="match status" value="1"/>
</dbReference>
<reference evidence="2 3" key="1">
    <citation type="submission" date="2022-08" db="EMBL/GenBank/DDBJ databases">
        <title>Polyphasic taxonomy analysis of Qipengyuania sp.RS5-5.</title>
        <authorList>
            <person name="Xamxidin M."/>
            <person name="Wu M."/>
        </authorList>
    </citation>
    <scope>NUCLEOTIDE SEQUENCE [LARGE SCALE GENOMIC DNA]</scope>
    <source>
        <strain evidence="2 3">RS5-5</strain>
    </source>
</reference>
<accession>A0ABT1XQR2</accession>
<dbReference type="InterPro" id="IPR011990">
    <property type="entry name" value="TPR-like_helical_dom_sf"/>
</dbReference>
<feature type="chain" id="PRO_5046388640" description="Tetratricopeptide repeat protein" evidence="1">
    <location>
        <begin position="23"/>
        <end position="122"/>
    </location>
</feature>
<dbReference type="EMBL" id="JANKHH010000004">
    <property type="protein sequence ID" value="MCR2833609.1"/>
    <property type="molecule type" value="Genomic_DNA"/>
</dbReference>